<dbReference type="GO" id="GO:0030145">
    <property type="term" value="F:manganese ion binding"/>
    <property type="evidence" value="ECO:0007669"/>
    <property type="project" value="InterPro"/>
</dbReference>
<dbReference type="Pfam" id="PF06298">
    <property type="entry name" value="PsbY"/>
    <property type="match status" value="1"/>
</dbReference>
<dbReference type="EMBL" id="BAABME010000975">
    <property type="protein sequence ID" value="GAA0146730.1"/>
    <property type="molecule type" value="Genomic_DNA"/>
</dbReference>
<evidence type="ECO:0000256" key="2">
    <source>
        <dbReference type="ARBA" id="ARBA00022531"/>
    </source>
</evidence>
<keyword evidence="6 8" id="KW-0472">Membrane</keyword>
<dbReference type="Proteomes" id="UP001454036">
    <property type="component" value="Unassembled WGS sequence"/>
</dbReference>
<keyword evidence="5" id="KW-0793">Thylakoid</keyword>
<dbReference type="GO" id="GO:0009523">
    <property type="term" value="C:photosystem II"/>
    <property type="evidence" value="ECO:0007669"/>
    <property type="project" value="UniProtKB-KW"/>
</dbReference>
<dbReference type="InterPro" id="IPR009388">
    <property type="entry name" value="PSII_PsbY"/>
</dbReference>
<keyword evidence="10" id="KW-1185">Reference proteome</keyword>
<dbReference type="GO" id="GO:0045454">
    <property type="term" value="P:cell redox homeostasis"/>
    <property type="evidence" value="ECO:0007669"/>
    <property type="project" value="TreeGrafter"/>
</dbReference>
<keyword evidence="7" id="KW-0604">Photosystem II</keyword>
<evidence type="ECO:0000313" key="10">
    <source>
        <dbReference type="Proteomes" id="UP001454036"/>
    </source>
</evidence>
<dbReference type="GO" id="GO:0015979">
    <property type="term" value="P:photosynthesis"/>
    <property type="evidence" value="ECO:0007669"/>
    <property type="project" value="UniProtKB-KW"/>
</dbReference>
<dbReference type="InterPro" id="IPR038760">
    <property type="entry name" value="PsbY_plant"/>
</dbReference>
<comment type="subcellular location">
    <subcellularLocation>
        <location evidence="1">Membrane</location>
    </subcellularLocation>
</comment>
<proteinExistence type="inferred from homology"/>
<keyword evidence="2" id="KW-0602">Photosynthesis</keyword>
<dbReference type="HAMAP" id="MF_00717">
    <property type="entry name" value="PSII_PsbY"/>
    <property type="match status" value="1"/>
</dbReference>
<dbReference type="AlphaFoldDB" id="A0AAV3P559"/>
<reference evidence="9 10" key="1">
    <citation type="submission" date="2024-01" db="EMBL/GenBank/DDBJ databases">
        <title>The complete chloroplast genome sequence of Lithospermum erythrorhizon: insights into the phylogenetic relationship among Boraginaceae species and the maternal lineages of purple gromwells.</title>
        <authorList>
            <person name="Okada T."/>
            <person name="Watanabe K."/>
        </authorList>
    </citation>
    <scope>NUCLEOTIDE SEQUENCE [LARGE SCALE GENOMIC DNA]</scope>
</reference>
<evidence type="ECO:0000256" key="6">
    <source>
        <dbReference type="ARBA" id="ARBA00023136"/>
    </source>
</evidence>
<protein>
    <submittedName>
        <fullName evidence="9">Uncharacterized protein</fullName>
    </submittedName>
</protein>
<name>A0AAV3P559_LITER</name>
<evidence type="ECO:0000313" key="9">
    <source>
        <dbReference type="EMBL" id="GAA0146730.1"/>
    </source>
</evidence>
<evidence type="ECO:0000256" key="8">
    <source>
        <dbReference type="SAM" id="Phobius"/>
    </source>
</evidence>
<dbReference type="PANTHER" id="PTHR34790">
    <property type="entry name" value="PHOTOSYSTEM II CORE COMPLEX PROTEINS PSBY, CHLOROPLASTIC"/>
    <property type="match status" value="1"/>
</dbReference>
<evidence type="ECO:0000256" key="3">
    <source>
        <dbReference type="ARBA" id="ARBA00022692"/>
    </source>
</evidence>
<sequence>MIGRSNSSPTSSRSLALLLPIIPAIAWVLFNILQPALNQINRMSSKGVIVGTWVWWVGCFRILDACTRSMAAAILCCCTCNIMGALQYSSTCSQPDLVAQTLMVLPTPYAPFVTVINATTPRSWSITLLPWHRSS</sequence>
<feature type="transmembrane region" description="Helical" evidence="8">
    <location>
        <begin position="15"/>
        <end position="33"/>
    </location>
</feature>
<evidence type="ECO:0000256" key="4">
    <source>
        <dbReference type="ARBA" id="ARBA00022989"/>
    </source>
</evidence>
<dbReference type="PANTHER" id="PTHR34790:SF1">
    <property type="entry name" value="PHOTOSYSTEM II CORE COMPLEX PROTEINS PSBY, CHLOROPLASTIC"/>
    <property type="match status" value="1"/>
</dbReference>
<evidence type="ECO:0000256" key="5">
    <source>
        <dbReference type="ARBA" id="ARBA00023078"/>
    </source>
</evidence>
<evidence type="ECO:0000256" key="7">
    <source>
        <dbReference type="ARBA" id="ARBA00023276"/>
    </source>
</evidence>
<keyword evidence="3 8" id="KW-0812">Transmembrane</keyword>
<comment type="caution">
    <text evidence="9">The sequence shown here is derived from an EMBL/GenBank/DDBJ whole genome shotgun (WGS) entry which is preliminary data.</text>
</comment>
<keyword evidence="4 8" id="KW-1133">Transmembrane helix</keyword>
<accession>A0AAV3P559</accession>
<evidence type="ECO:0000256" key="1">
    <source>
        <dbReference type="ARBA" id="ARBA00004370"/>
    </source>
</evidence>
<gene>
    <name evidence="9" type="ORF">LIER_06616</name>
</gene>
<organism evidence="9 10">
    <name type="scientific">Lithospermum erythrorhizon</name>
    <name type="common">Purple gromwell</name>
    <name type="synonym">Lithospermum officinale var. erythrorhizon</name>
    <dbReference type="NCBI Taxonomy" id="34254"/>
    <lineage>
        <taxon>Eukaryota</taxon>
        <taxon>Viridiplantae</taxon>
        <taxon>Streptophyta</taxon>
        <taxon>Embryophyta</taxon>
        <taxon>Tracheophyta</taxon>
        <taxon>Spermatophyta</taxon>
        <taxon>Magnoliopsida</taxon>
        <taxon>eudicotyledons</taxon>
        <taxon>Gunneridae</taxon>
        <taxon>Pentapetalae</taxon>
        <taxon>asterids</taxon>
        <taxon>lamiids</taxon>
        <taxon>Boraginales</taxon>
        <taxon>Boraginaceae</taxon>
        <taxon>Boraginoideae</taxon>
        <taxon>Lithospermeae</taxon>
        <taxon>Lithospermum</taxon>
    </lineage>
</organism>
<dbReference type="GO" id="GO:0009534">
    <property type="term" value="C:chloroplast thylakoid"/>
    <property type="evidence" value="ECO:0007669"/>
    <property type="project" value="TreeGrafter"/>
</dbReference>